<reference evidence="1" key="1">
    <citation type="submission" date="2011-11" db="EMBL/GenBank/DDBJ databases">
        <title>Improved High-Quality Draft sequence of Desulfovibrio sp. U5L.</title>
        <authorList>
            <consortium name="US DOE Joint Genome Institute"/>
            <person name="Lucas S."/>
            <person name="Han J."/>
            <person name="Lapidus A."/>
            <person name="Cheng J.-F."/>
            <person name="Goodwin L."/>
            <person name="Pitluck S."/>
            <person name="Peters L."/>
            <person name="Ovchinnikova G."/>
            <person name="Held B."/>
            <person name="Detter J.C."/>
            <person name="Han C."/>
            <person name="Tapia R."/>
            <person name="Land M."/>
            <person name="Hauser L."/>
            <person name="Kyrpides N."/>
            <person name="Ivanova N."/>
            <person name="Pagani I."/>
            <person name="Gabster J."/>
            <person name="Walker C."/>
            <person name="Stolyar S."/>
            <person name="Stahl D."/>
            <person name="Arkin A."/>
            <person name="Dehal P."/>
            <person name="Hazen T."/>
            <person name="Woyke T."/>
        </authorList>
    </citation>
    <scope>NUCLEOTIDE SEQUENCE [LARGE SCALE GENOMIC DNA]</scope>
    <source>
        <strain evidence="1">U5L</strain>
    </source>
</reference>
<gene>
    <name evidence="1" type="ORF">DesU5LDRAFT_0940</name>
</gene>
<dbReference type="STRING" id="596152.DesU5LDRAFT_0940"/>
<evidence type="ECO:0000313" key="1">
    <source>
        <dbReference type="EMBL" id="EIG52641.1"/>
    </source>
</evidence>
<proteinExistence type="predicted"/>
<accession>I2PYN5</accession>
<dbReference type="EMBL" id="JH600068">
    <property type="protein sequence ID" value="EIG52641.1"/>
    <property type="molecule type" value="Genomic_DNA"/>
</dbReference>
<name>I2PYN5_9BACT</name>
<sequence>MSDIYPLSMHCRFEGFPTRVRVVCGRAFSEARGTPFSFGSRVDLSRTPRSGVLAGTLVPGEPLPALETVYSDTGDDDVFNLKVAHYGYGRFYLGAAGDACYTLAVIKGLRVEALGICRSFETVDVWETLIPVSTDLAAVPATSPGSVVVQDADPGAGTSVVWFVGDMPGEGLVVRGSLQLGGQVHLQI</sequence>
<dbReference type="AlphaFoldDB" id="I2PYN5"/>
<organism evidence="1">
    <name type="scientific">Desulfovibrio sp. U5L</name>
    <dbReference type="NCBI Taxonomy" id="596152"/>
    <lineage>
        <taxon>Bacteria</taxon>
        <taxon>Pseudomonadati</taxon>
        <taxon>Thermodesulfobacteriota</taxon>
        <taxon>Desulfovibrionia</taxon>
        <taxon>Desulfovibrionales</taxon>
        <taxon>Desulfovibrionaceae</taxon>
        <taxon>Desulfovibrio</taxon>
    </lineage>
</organism>
<dbReference type="HOGENOM" id="CLU_1452292_0_0_7"/>
<protein>
    <submittedName>
        <fullName evidence="1">Uncharacterized protein</fullName>
    </submittedName>
</protein>
<dbReference type="eggNOG" id="ENOG50317UQ">
    <property type="taxonomic scope" value="Bacteria"/>
</dbReference>
<dbReference type="OrthoDB" id="5452658at2"/>